<comment type="similarity">
    <text evidence="3">Belongs to the long-chain O-acyltransferase family.</text>
</comment>
<feature type="domain" description="O-acyltransferase WSD1-like N-terminal" evidence="11">
    <location>
        <begin position="1"/>
        <end position="271"/>
    </location>
</feature>
<dbReference type="SUPFAM" id="SSF52777">
    <property type="entry name" value="CoA-dependent acyltransferases"/>
    <property type="match status" value="1"/>
</dbReference>
<dbReference type="Proteomes" id="UP000715965">
    <property type="component" value="Unassembled WGS sequence"/>
</dbReference>
<dbReference type="EC" id="2.3.1.20" evidence="4"/>
<evidence type="ECO:0000256" key="8">
    <source>
        <dbReference type="ARBA" id="ARBA00023098"/>
    </source>
</evidence>
<dbReference type="Gene3D" id="3.30.559.10">
    <property type="entry name" value="Chloramphenicol acetyltransferase-like domain"/>
    <property type="match status" value="1"/>
</dbReference>
<keyword evidence="7" id="KW-0319">Glycerol metabolism</keyword>
<proteinExistence type="inferred from homology"/>
<sequence>MSKVDTAWLRMDGEANLMLITGVWTLRPRIRWQDLCLRVQERLLRYDRFRQRVQHDATGARWVDDSDFDIARHVLREHLPRHGRRPAQEALQARVGELAMQPLDAAHPLWQMHLVEDYEGGSALIIRVHHCIGDGIALIHVILSLVDGGDAPPPRPRRPPAEAAEDWVLQSLLRPATDLTLRALGAAGQRAASAIALLREPKHGLEASGEIARLGVQVVQDALALLLMPDDTPTRLKGRPAASKRVAWCPPLPLDEVKAVGRALNCSVNDVLLSCVAGAIGEYLRAQGDAVDGAEIRAMVPVNLRPLDEAHQLGNRFGLVPLVLPVGMANPVERVYEVRKRMNALKGSTQPLLAFLVLAVAGLLVKPAQDAILDLFGRKTTAVMTNVPGPREKLKFLGASLEQIMFWVPQSGNIGLGVSILSYGGGVQFGVISDTALCPQPQQIIDRFEPEFAKLAMLALMLPWGEVD</sequence>
<feature type="domain" description="O-acyltransferase WSD1 C-terminal" evidence="12">
    <location>
        <begin position="314"/>
        <end position="455"/>
    </location>
</feature>
<dbReference type="InterPro" id="IPR009721">
    <property type="entry name" value="O-acyltransferase_WSD1_C"/>
</dbReference>
<evidence type="ECO:0000313" key="14">
    <source>
        <dbReference type="Proteomes" id="UP000715965"/>
    </source>
</evidence>
<dbReference type="InterPro" id="IPR004255">
    <property type="entry name" value="O-acyltransferase_WSD1_N"/>
</dbReference>
<evidence type="ECO:0000256" key="2">
    <source>
        <dbReference type="ARBA" id="ARBA00005189"/>
    </source>
</evidence>
<comment type="catalytic activity">
    <reaction evidence="10">
        <text>an acyl-CoA + a 1,2-diacyl-sn-glycerol = a triacyl-sn-glycerol + CoA</text>
        <dbReference type="Rhea" id="RHEA:10868"/>
        <dbReference type="ChEBI" id="CHEBI:17815"/>
        <dbReference type="ChEBI" id="CHEBI:57287"/>
        <dbReference type="ChEBI" id="CHEBI:58342"/>
        <dbReference type="ChEBI" id="CHEBI:64615"/>
        <dbReference type="EC" id="2.3.1.20"/>
    </reaction>
</comment>
<evidence type="ECO:0000256" key="7">
    <source>
        <dbReference type="ARBA" id="ARBA00022798"/>
    </source>
</evidence>
<keyword evidence="14" id="KW-1185">Reference proteome</keyword>
<dbReference type="Pfam" id="PF03007">
    <property type="entry name" value="WS_DGAT_cat"/>
    <property type="match status" value="1"/>
</dbReference>
<dbReference type="Pfam" id="PF06974">
    <property type="entry name" value="WS_DGAT_C"/>
    <property type="match status" value="1"/>
</dbReference>
<comment type="caution">
    <text evidence="13">The sequence shown here is derived from an EMBL/GenBank/DDBJ whole genome shotgun (WGS) entry which is preliminary data.</text>
</comment>
<dbReference type="NCBIfam" id="TIGR02946">
    <property type="entry name" value="acyl_WS_DGAT"/>
    <property type="match status" value="1"/>
</dbReference>
<keyword evidence="8" id="KW-0443">Lipid metabolism</keyword>
<dbReference type="InterPro" id="IPR045034">
    <property type="entry name" value="O-acyltransferase_WSD1-like"/>
</dbReference>
<evidence type="ECO:0000313" key="13">
    <source>
        <dbReference type="EMBL" id="MBE7941984.1"/>
    </source>
</evidence>
<dbReference type="PANTHER" id="PTHR31650">
    <property type="entry name" value="O-ACYLTRANSFERASE (WSD1-LIKE) FAMILY PROTEIN"/>
    <property type="match status" value="1"/>
</dbReference>
<keyword evidence="6" id="KW-0808">Transferase</keyword>
<dbReference type="InterPro" id="IPR014292">
    <property type="entry name" value="Acyl_transf_WS/DGAT"/>
</dbReference>
<keyword evidence="5" id="KW-0444">Lipid biosynthesis</keyword>
<dbReference type="InterPro" id="IPR023213">
    <property type="entry name" value="CAT-like_dom_sf"/>
</dbReference>
<dbReference type="EMBL" id="JADDOJ010000073">
    <property type="protein sequence ID" value="MBE7941984.1"/>
    <property type="molecule type" value="Genomic_DNA"/>
</dbReference>
<comment type="pathway">
    <text evidence="1">Glycerolipid metabolism; triacylglycerol biosynthesis.</text>
</comment>
<evidence type="ECO:0000259" key="11">
    <source>
        <dbReference type="Pfam" id="PF03007"/>
    </source>
</evidence>
<accession>A0ABR9SII4</accession>
<protein>
    <recommendedName>
        <fullName evidence="4">diacylglycerol O-acyltransferase</fullName>
        <ecNumber evidence="4">2.3.1.20</ecNumber>
    </recommendedName>
</protein>
<evidence type="ECO:0000256" key="1">
    <source>
        <dbReference type="ARBA" id="ARBA00004771"/>
    </source>
</evidence>
<evidence type="ECO:0000256" key="4">
    <source>
        <dbReference type="ARBA" id="ARBA00013244"/>
    </source>
</evidence>
<evidence type="ECO:0000256" key="6">
    <source>
        <dbReference type="ARBA" id="ARBA00022679"/>
    </source>
</evidence>
<evidence type="ECO:0000256" key="5">
    <source>
        <dbReference type="ARBA" id="ARBA00022516"/>
    </source>
</evidence>
<keyword evidence="9" id="KW-0012">Acyltransferase</keyword>
<gene>
    <name evidence="13" type="ORF">IM725_15500</name>
</gene>
<evidence type="ECO:0000256" key="9">
    <source>
        <dbReference type="ARBA" id="ARBA00023315"/>
    </source>
</evidence>
<dbReference type="PANTHER" id="PTHR31650:SF1">
    <property type="entry name" value="WAX ESTER SYNTHASE_DIACYLGLYCEROL ACYLTRANSFERASE 4-RELATED"/>
    <property type="match status" value="1"/>
</dbReference>
<organism evidence="13 14">
    <name type="scientific">Ramlibacter aquaticus</name>
    <dbReference type="NCBI Taxonomy" id="2780094"/>
    <lineage>
        <taxon>Bacteria</taxon>
        <taxon>Pseudomonadati</taxon>
        <taxon>Pseudomonadota</taxon>
        <taxon>Betaproteobacteria</taxon>
        <taxon>Burkholderiales</taxon>
        <taxon>Comamonadaceae</taxon>
        <taxon>Ramlibacter</taxon>
    </lineage>
</organism>
<evidence type="ECO:0000256" key="3">
    <source>
        <dbReference type="ARBA" id="ARBA00009587"/>
    </source>
</evidence>
<comment type="pathway">
    <text evidence="2">Lipid metabolism.</text>
</comment>
<evidence type="ECO:0000256" key="10">
    <source>
        <dbReference type="ARBA" id="ARBA00048109"/>
    </source>
</evidence>
<reference evidence="13 14" key="1">
    <citation type="submission" date="2020-10" db="EMBL/GenBank/DDBJ databases">
        <title>Draft genome of Ramlibacter aquaticus LMG 30558.</title>
        <authorList>
            <person name="Props R."/>
        </authorList>
    </citation>
    <scope>NUCLEOTIDE SEQUENCE [LARGE SCALE GENOMIC DNA]</scope>
    <source>
        <strain evidence="13 14">LMG 30558</strain>
    </source>
</reference>
<evidence type="ECO:0000259" key="12">
    <source>
        <dbReference type="Pfam" id="PF06974"/>
    </source>
</evidence>
<name>A0ABR9SII4_9BURK</name>